<evidence type="ECO:0000313" key="1">
    <source>
        <dbReference type="WBParaSite" id="GPUH_0000964601-mRNA-1"/>
    </source>
</evidence>
<sequence length="105" mass="12071">LNNVTWRDRTFDIEFVPSVDMRHGEPTDVQYQLRNSGDEALLDCQLELITPRDKIQLVKYEKILKAIPPGESASLKVTFVASSYIVDTTATLQFKCIETQRKLIR</sequence>
<dbReference type="AlphaFoldDB" id="A0A183DLP4"/>
<reference evidence="1" key="1">
    <citation type="submission" date="2016-06" db="UniProtKB">
        <authorList>
            <consortium name="WormBaseParasite"/>
        </authorList>
    </citation>
    <scope>IDENTIFICATION</scope>
</reference>
<organism evidence="1">
    <name type="scientific">Gongylonema pulchrum</name>
    <dbReference type="NCBI Taxonomy" id="637853"/>
    <lineage>
        <taxon>Eukaryota</taxon>
        <taxon>Metazoa</taxon>
        <taxon>Ecdysozoa</taxon>
        <taxon>Nematoda</taxon>
        <taxon>Chromadorea</taxon>
        <taxon>Rhabditida</taxon>
        <taxon>Spirurina</taxon>
        <taxon>Spiruromorpha</taxon>
        <taxon>Spiruroidea</taxon>
        <taxon>Gongylonematidae</taxon>
        <taxon>Gongylonema</taxon>
    </lineage>
</organism>
<dbReference type="WBParaSite" id="GPUH_0000964601-mRNA-1">
    <property type="protein sequence ID" value="GPUH_0000964601-mRNA-1"/>
    <property type="gene ID" value="GPUH_0000964601"/>
</dbReference>
<dbReference type="Gene3D" id="2.60.40.10">
    <property type="entry name" value="Immunoglobulins"/>
    <property type="match status" value="1"/>
</dbReference>
<accession>A0A183DLP4</accession>
<name>A0A183DLP4_9BILA</name>
<protein>
    <submittedName>
        <fullName evidence="1">MSP domain-containing protein</fullName>
    </submittedName>
</protein>
<proteinExistence type="predicted"/>
<dbReference type="InterPro" id="IPR013783">
    <property type="entry name" value="Ig-like_fold"/>
</dbReference>